<evidence type="ECO:0000313" key="2">
    <source>
        <dbReference type="EMBL" id="AZQ75251.1"/>
    </source>
</evidence>
<evidence type="ECO:0000256" key="1">
    <source>
        <dbReference type="SAM" id="MobiDB-lite"/>
    </source>
</evidence>
<dbReference type="Proteomes" id="UP000267900">
    <property type="component" value="Chromosome"/>
</dbReference>
<dbReference type="EMBL" id="CP034587">
    <property type="protein sequence ID" value="AZQ75251.1"/>
    <property type="molecule type" value="Genomic_DNA"/>
</dbReference>
<dbReference type="AlphaFoldDB" id="A0A3Q9FZ38"/>
<proteinExistence type="predicted"/>
<protein>
    <submittedName>
        <fullName evidence="2">Uncharacterized protein</fullName>
    </submittedName>
</protein>
<gene>
    <name evidence="2" type="ORF">EKH77_32560</name>
</gene>
<feature type="region of interest" description="Disordered" evidence="1">
    <location>
        <begin position="51"/>
        <end position="73"/>
    </location>
</feature>
<accession>A0A3Q9FZ38</accession>
<dbReference type="OrthoDB" id="4338030at2"/>
<keyword evidence="3" id="KW-1185">Reference proteome</keyword>
<reference evidence="2 3" key="1">
    <citation type="submission" date="2018-12" db="EMBL/GenBank/DDBJ databases">
        <title>The whole draft genome of Streptomyce luteoverticillatus CGMCC 15060.</title>
        <authorList>
            <person name="Feng Z."/>
            <person name="Chen G."/>
            <person name="Zhang J."/>
            <person name="Zhu H."/>
            <person name="Yu X."/>
            <person name="Zhang W."/>
            <person name="Zhang X."/>
        </authorList>
    </citation>
    <scope>NUCLEOTIDE SEQUENCE [LARGE SCALE GENOMIC DNA]</scope>
    <source>
        <strain evidence="2 3">CGMCC 15060</strain>
    </source>
</reference>
<evidence type="ECO:0000313" key="3">
    <source>
        <dbReference type="Proteomes" id="UP000267900"/>
    </source>
</evidence>
<dbReference type="RefSeq" id="WP_126917753.1">
    <property type="nucleotide sequence ID" value="NZ_CP034587.1"/>
</dbReference>
<organism evidence="2 3">
    <name type="scientific">Streptomyces luteoverticillatus</name>
    <name type="common">Streptoverticillium luteoverticillatus</name>
    <dbReference type="NCBI Taxonomy" id="66425"/>
    <lineage>
        <taxon>Bacteria</taxon>
        <taxon>Bacillati</taxon>
        <taxon>Actinomycetota</taxon>
        <taxon>Actinomycetes</taxon>
        <taxon>Kitasatosporales</taxon>
        <taxon>Streptomycetaceae</taxon>
        <taxon>Streptomyces</taxon>
    </lineage>
</organism>
<sequence>MDTRKVALLLVLAMMVFGWSTVMAAMGHVTLIASLAPVLGLTVTQVLRGFPPRSSSASGHRVASVPDKEDDAP</sequence>
<name>A0A3Q9FZ38_STRLT</name>